<reference evidence="1" key="1">
    <citation type="submission" date="2020-04" db="EMBL/GenBank/DDBJ databases">
        <authorList>
            <person name="Broberg M."/>
        </authorList>
    </citation>
    <scope>NUCLEOTIDE SEQUENCE</scope>
</reference>
<organism evidence="1 2">
    <name type="scientific">Clonostachys rosea f. rosea IK726</name>
    <dbReference type="NCBI Taxonomy" id="1349383"/>
    <lineage>
        <taxon>Eukaryota</taxon>
        <taxon>Fungi</taxon>
        <taxon>Dikarya</taxon>
        <taxon>Ascomycota</taxon>
        <taxon>Pezizomycotina</taxon>
        <taxon>Sordariomycetes</taxon>
        <taxon>Hypocreomycetidae</taxon>
        <taxon>Hypocreales</taxon>
        <taxon>Bionectriaceae</taxon>
        <taxon>Clonostachys</taxon>
    </lineage>
</organism>
<dbReference type="EMBL" id="CADEHS020000010">
    <property type="protein sequence ID" value="CAG9946294.1"/>
    <property type="molecule type" value="Genomic_DNA"/>
</dbReference>
<comment type="caution">
    <text evidence="1">The sequence shown here is derived from an EMBL/GenBank/DDBJ whole genome shotgun (WGS) entry which is preliminary data.</text>
</comment>
<gene>
    <name evidence="1" type="ORF">CRV2_00005175</name>
</gene>
<accession>A0ACA9U040</accession>
<evidence type="ECO:0000313" key="2">
    <source>
        <dbReference type="Proteomes" id="UP000836387"/>
    </source>
</evidence>
<name>A0ACA9U040_BIOOC</name>
<proteinExistence type="predicted"/>
<keyword evidence="2" id="KW-1185">Reference proteome</keyword>
<reference evidence="1" key="2">
    <citation type="submission" date="2021-10" db="EMBL/GenBank/DDBJ databases">
        <authorList>
            <person name="Piombo E."/>
        </authorList>
    </citation>
    <scope>NUCLEOTIDE SEQUENCE</scope>
</reference>
<protein>
    <submittedName>
        <fullName evidence="1">Uncharacterized protein</fullName>
    </submittedName>
</protein>
<dbReference type="Proteomes" id="UP000836387">
    <property type="component" value="Unassembled WGS sequence"/>
</dbReference>
<sequence>MLLLDTKTTLPTGSGGGWRTKAISCRRPDDTAQASQRAKASWRVQRKWVSEWDCHDPGWRWDDDYMAIANPKFLLNLLSDNEKEALGLQDNPARSLYGDRQPQPSGFRTIQPGLYMGIANPKFLLNSLSDNEKKALGLQDNPARSLRHWGRYSLPAESEWDH</sequence>
<evidence type="ECO:0000313" key="1">
    <source>
        <dbReference type="EMBL" id="CAG9946294.1"/>
    </source>
</evidence>